<evidence type="ECO:0000256" key="1">
    <source>
        <dbReference type="ARBA" id="ARBA00000085"/>
    </source>
</evidence>
<protein>
    <recommendedName>
        <fullName evidence="2">histidine kinase</fullName>
        <ecNumber evidence="2">2.7.13.3</ecNumber>
    </recommendedName>
</protein>
<dbReference type="Gene3D" id="3.30.565.10">
    <property type="entry name" value="Histidine kinase-like ATPase, C-terminal domain"/>
    <property type="match status" value="1"/>
</dbReference>
<keyword evidence="12" id="KW-1185">Reference proteome</keyword>
<evidence type="ECO:0000313" key="11">
    <source>
        <dbReference type="EMBL" id="GAA2246550.1"/>
    </source>
</evidence>
<feature type="transmembrane region" description="Helical" evidence="9">
    <location>
        <begin position="55"/>
        <end position="72"/>
    </location>
</feature>
<keyword evidence="3" id="KW-0597">Phosphoprotein</keyword>
<dbReference type="PANTHER" id="PTHR24421">
    <property type="entry name" value="NITRATE/NITRITE SENSOR PROTEIN NARX-RELATED"/>
    <property type="match status" value="1"/>
</dbReference>
<dbReference type="Pfam" id="PF07730">
    <property type="entry name" value="HisKA_3"/>
    <property type="match status" value="1"/>
</dbReference>
<dbReference type="InterPro" id="IPR011712">
    <property type="entry name" value="Sig_transdc_His_kin_sub3_dim/P"/>
</dbReference>
<feature type="transmembrane region" description="Helical" evidence="9">
    <location>
        <begin position="77"/>
        <end position="94"/>
    </location>
</feature>
<keyword evidence="8" id="KW-0902">Two-component regulatory system</keyword>
<dbReference type="SUPFAM" id="SSF55874">
    <property type="entry name" value="ATPase domain of HSP90 chaperone/DNA topoisomerase II/histidine kinase"/>
    <property type="match status" value="1"/>
</dbReference>
<evidence type="ECO:0000256" key="3">
    <source>
        <dbReference type="ARBA" id="ARBA00022553"/>
    </source>
</evidence>
<feature type="domain" description="Histidine kinase/HSP90-like ATPase" evidence="10">
    <location>
        <begin position="311"/>
        <end position="402"/>
    </location>
</feature>
<dbReference type="RefSeq" id="WP_344636921.1">
    <property type="nucleotide sequence ID" value="NZ_BAAATR010000011.1"/>
</dbReference>
<evidence type="ECO:0000256" key="2">
    <source>
        <dbReference type="ARBA" id="ARBA00012438"/>
    </source>
</evidence>
<evidence type="ECO:0000256" key="4">
    <source>
        <dbReference type="ARBA" id="ARBA00022679"/>
    </source>
</evidence>
<keyword evidence="9" id="KW-1133">Transmembrane helix</keyword>
<keyword evidence="5" id="KW-0547">Nucleotide-binding</keyword>
<comment type="caution">
    <text evidence="11">The sequence shown here is derived from an EMBL/GenBank/DDBJ whole genome shotgun (WGS) entry which is preliminary data.</text>
</comment>
<dbReference type="PANTHER" id="PTHR24421:SF10">
    <property type="entry name" value="NITRATE_NITRITE SENSOR PROTEIN NARQ"/>
    <property type="match status" value="1"/>
</dbReference>
<dbReference type="EC" id="2.7.13.3" evidence="2"/>
<dbReference type="SMART" id="SM00387">
    <property type="entry name" value="HATPase_c"/>
    <property type="match status" value="1"/>
</dbReference>
<gene>
    <name evidence="11" type="ORF">GCM10010430_30750</name>
</gene>
<keyword evidence="4" id="KW-0808">Transferase</keyword>
<keyword evidence="7" id="KW-0067">ATP-binding</keyword>
<keyword evidence="9" id="KW-0472">Membrane</keyword>
<feature type="transmembrane region" description="Helical" evidence="9">
    <location>
        <begin position="100"/>
        <end position="119"/>
    </location>
</feature>
<accession>A0ABP5R211</accession>
<dbReference type="Gene3D" id="1.20.5.1930">
    <property type="match status" value="1"/>
</dbReference>
<name>A0ABP5R211_9ACTN</name>
<dbReference type="Pfam" id="PF02518">
    <property type="entry name" value="HATPase_c"/>
    <property type="match status" value="1"/>
</dbReference>
<evidence type="ECO:0000259" key="10">
    <source>
        <dbReference type="SMART" id="SM00387"/>
    </source>
</evidence>
<reference evidence="12" key="1">
    <citation type="journal article" date="2019" name="Int. J. Syst. Evol. Microbiol.">
        <title>The Global Catalogue of Microorganisms (GCM) 10K type strain sequencing project: providing services to taxonomists for standard genome sequencing and annotation.</title>
        <authorList>
            <consortium name="The Broad Institute Genomics Platform"/>
            <consortium name="The Broad Institute Genome Sequencing Center for Infectious Disease"/>
            <person name="Wu L."/>
            <person name="Ma J."/>
        </authorList>
    </citation>
    <scope>NUCLEOTIDE SEQUENCE [LARGE SCALE GENOMIC DNA]</scope>
    <source>
        <strain evidence="12">JCM 7356</strain>
    </source>
</reference>
<evidence type="ECO:0000256" key="9">
    <source>
        <dbReference type="SAM" id="Phobius"/>
    </source>
</evidence>
<keyword evidence="9" id="KW-0812">Transmembrane</keyword>
<dbReference type="InterPro" id="IPR003594">
    <property type="entry name" value="HATPase_dom"/>
</dbReference>
<feature type="transmembrane region" description="Helical" evidence="9">
    <location>
        <begin position="16"/>
        <end position="35"/>
    </location>
</feature>
<organism evidence="11 12">
    <name type="scientific">Kitasatospora cystarginea</name>
    <dbReference type="NCBI Taxonomy" id="58350"/>
    <lineage>
        <taxon>Bacteria</taxon>
        <taxon>Bacillati</taxon>
        <taxon>Actinomycetota</taxon>
        <taxon>Actinomycetes</taxon>
        <taxon>Kitasatosporales</taxon>
        <taxon>Streptomycetaceae</taxon>
        <taxon>Kitasatospora</taxon>
    </lineage>
</organism>
<evidence type="ECO:0000256" key="6">
    <source>
        <dbReference type="ARBA" id="ARBA00022777"/>
    </source>
</evidence>
<feature type="transmembrane region" description="Helical" evidence="9">
    <location>
        <begin position="156"/>
        <end position="173"/>
    </location>
</feature>
<evidence type="ECO:0000313" key="12">
    <source>
        <dbReference type="Proteomes" id="UP001500305"/>
    </source>
</evidence>
<evidence type="ECO:0000256" key="7">
    <source>
        <dbReference type="ARBA" id="ARBA00022840"/>
    </source>
</evidence>
<dbReference type="InterPro" id="IPR036890">
    <property type="entry name" value="HATPase_C_sf"/>
</dbReference>
<dbReference type="Proteomes" id="UP001500305">
    <property type="component" value="Unassembled WGS sequence"/>
</dbReference>
<dbReference type="InterPro" id="IPR050482">
    <property type="entry name" value="Sensor_HK_TwoCompSys"/>
</dbReference>
<dbReference type="CDD" id="cd16917">
    <property type="entry name" value="HATPase_UhpB-NarQ-NarX-like"/>
    <property type="match status" value="1"/>
</dbReference>
<proteinExistence type="predicted"/>
<evidence type="ECO:0000256" key="8">
    <source>
        <dbReference type="ARBA" id="ARBA00023012"/>
    </source>
</evidence>
<comment type="catalytic activity">
    <reaction evidence="1">
        <text>ATP + protein L-histidine = ADP + protein N-phospho-L-histidine.</text>
        <dbReference type="EC" id="2.7.13.3"/>
    </reaction>
</comment>
<evidence type="ECO:0000256" key="5">
    <source>
        <dbReference type="ARBA" id="ARBA00022741"/>
    </source>
</evidence>
<sequence>MYDTPNLPPLKRVPPGMWTALAWCVAMAYPSVVAGASRHTYGPHAGDALPTHRDWLLIGSASVLAFAACAVLRRLPLTSVVLLLVSTVVATGAWTQQVELSPASLLTVYVALCLVTATGSRRTSRTALAMVLLVLLGHLAMLPAQGSHLFLTGRSIGASDAGLLVAVIAWLAGRSIRQSRDYAEKLGDQAATQAVTAERLRIARELHDMVAHSIGIIALQSGAARRVIETQPARAREALGEIEAASRETLSGLRRMLGALRQSGSDAEPDGTPLHLMPGLADLDRLAATTTAAGVRVDVRWSGERRQLPPDIDLSAFRIVQEAVTNVVRHAGSDSCRVSVDCRETELSVEVLDEGRGHGTTTGTGYGLAGLRERVALLHGQFTAGPRPEGGFRVAASLPVPTGVR</sequence>
<keyword evidence="6" id="KW-0418">Kinase</keyword>
<dbReference type="EMBL" id="BAAATR010000011">
    <property type="protein sequence ID" value="GAA2246550.1"/>
    <property type="molecule type" value="Genomic_DNA"/>
</dbReference>
<feature type="transmembrane region" description="Helical" evidence="9">
    <location>
        <begin position="126"/>
        <end position="144"/>
    </location>
</feature>